<keyword evidence="2" id="KW-0732">Signal</keyword>
<protein>
    <submittedName>
        <fullName evidence="7">8936_t:CDS:1</fullName>
    </submittedName>
</protein>
<evidence type="ECO:0000313" key="8">
    <source>
        <dbReference type="Proteomes" id="UP000789572"/>
    </source>
</evidence>
<reference evidence="7" key="1">
    <citation type="submission" date="2021-06" db="EMBL/GenBank/DDBJ databases">
        <authorList>
            <person name="Kallberg Y."/>
            <person name="Tangrot J."/>
            <person name="Rosling A."/>
        </authorList>
    </citation>
    <scope>NUCLEOTIDE SEQUENCE</scope>
    <source>
        <strain evidence="7">IA702</strain>
    </source>
</reference>
<dbReference type="Pfam" id="PF00560">
    <property type="entry name" value="LRR_1"/>
    <property type="match status" value="4"/>
</dbReference>
<comment type="subcellular location">
    <subcellularLocation>
        <location evidence="1">Membrane</location>
    </subcellularLocation>
</comment>
<comment type="caution">
    <text evidence="7">The sequence shown here is derived from an EMBL/GenBank/DDBJ whole genome shotgun (WGS) entry which is preliminary data.</text>
</comment>
<feature type="transmembrane region" description="Helical" evidence="6">
    <location>
        <begin position="210"/>
        <end position="230"/>
    </location>
</feature>
<keyword evidence="4 6" id="KW-0472">Membrane</keyword>
<evidence type="ECO:0000313" key="7">
    <source>
        <dbReference type="EMBL" id="CAG8455727.1"/>
    </source>
</evidence>
<keyword evidence="6" id="KW-0812">Transmembrane</keyword>
<keyword evidence="8" id="KW-1185">Reference proteome</keyword>
<dbReference type="OrthoDB" id="676979at2759"/>
<dbReference type="PANTHER" id="PTHR45974">
    <property type="entry name" value="RECEPTOR-LIKE PROTEIN 55"/>
    <property type="match status" value="1"/>
</dbReference>
<keyword evidence="3" id="KW-0677">Repeat</keyword>
<dbReference type="InterPro" id="IPR001611">
    <property type="entry name" value="Leu-rich_rpt"/>
</dbReference>
<keyword evidence="6" id="KW-1133">Transmembrane helix</keyword>
<dbReference type="Proteomes" id="UP000789572">
    <property type="component" value="Unassembled WGS sequence"/>
</dbReference>
<dbReference type="Gene3D" id="3.80.10.10">
    <property type="entry name" value="Ribonuclease Inhibitor"/>
    <property type="match status" value="3"/>
</dbReference>
<dbReference type="SUPFAM" id="SSF52058">
    <property type="entry name" value="L domain-like"/>
    <property type="match status" value="1"/>
</dbReference>
<dbReference type="GO" id="GO:0016020">
    <property type="term" value="C:membrane"/>
    <property type="evidence" value="ECO:0007669"/>
    <property type="project" value="UniProtKB-SubCell"/>
</dbReference>
<evidence type="ECO:0000256" key="5">
    <source>
        <dbReference type="ARBA" id="ARBA00023180"/>
    </source>
</evidence>
<gene>
    <name evidence="7" type="ORF">POCULU_LOCUS285</name>
</gene>
<evidence type="ECO:0000256" key="3">
    <source>
        <dbReference type="ARBA" id="ARBA00022737"/>
    </source>
</evidence>
<accession>A0A9N8VHX7</accession>
<organism evidence="7 8">
    <name type="scientific">Paraglomus occultum</name>
    <dbReference type="NCBI Taxonomy" id="144539"/>
    <lineage>
        <taxon>Eukaryota</taxon>
        <taxon>Fungi</taxon>
        <taxon>Fungi incertae sedis</taxon>
        <taxon>Mucoromycota</taxon>
        <taxon>Glomeromycotina</taxon>
        <taxon>Glomeromycetes</taxon>
        <taxon>Paraglomerales</taxon>
        <taxon>Paraglomeraceae</taxon>
        <taxon>Paraglomus</taxon>
    </lineage>
</organism>
<keyword evidence="5" id="KW-0325">Glycoprotein</keyword>
<name>A0A9N8VHX7_9GLOM</name>
<dbReference type="InterPro" id="IPR032675">
    <property type="entry name" value="LRR_dom_sf"/>
</dbReference>
<proteinExistence type="predicted"/>
<dbReference type="EMBL" id="CAJVPJ010000014">
    <property type="protein sequence ID" value="CAG8455727.1"/>
    <property type="molecule type" value="Genomic_DNA"/>
</dbReference>
<evidence type="ECO:0000256" key="6">
    <source>
        <dbReference type="SAM" id="Phobius"/>
    </source>
</evidence>
<evidence type="ECO:0000256" key="1">
    <source>
        <dbReference type="ARBA" id="ARBA00004370"/>
    </source>
</evidence>
<evidence type="ECO:0000256" key="2">
    <source>
        <dbReference type="ARBA" id="ARBA00022729"/>
    </source>
</evidence>
<dbReference type="AlphaFoldDB" id="A0A9N8VHX7"/>
<dbReference type="FunFam" id="3.80.10.10:FF:000383">
    <property type="entry name" value="Leucine-rich repeat receptor protein kinase EMS1"/>
    <property type="match status" value="1"/>
</dbReference>
<sequence length="621" mass="67694">MSEAINGKSSCPLSWSESSWWPLWVVRTIKEQFHNTRATSNSSLFQDPENFEDVSDQFPILKRVNQGAVENVEKLSGTHIADEAVLYSPVNSDGVGVGVEVNLESERKTEVFVNDTNKNIENTKNFNIKNIENVENVENVKTVVNEVNVNRGIEQKKKKRWKWLCCPIFWPFYFCFWRGEDKSLPMTRTDIEINQTIKDKQKIKKKRRNCCLIILLIIIILLLLGNMVALDVRTLQSPLNSASSTDTTNTVDSPVQVKKAVCISLFSAFTLQPQQFPCDFCTSDSDVAPNITDFCVLKGIWANAVNVTSIETVAGWMKDNNFCKWVGVTCDQGGRVVALQMSFPNVPNTFIDDLGNLENLSSLKITGNSQVPSGPFPTSLFNLKNLATVRLELTALSNMPNTFDKLSSLTSLQLIRNPSLGNTFPSSVASLSLNTLAVSGQNIGGAIPDVIGNSATLQSSLQTLDLSFNQFTGTVPASLLQLKSLTSLVLGSNQLSGPIPALPTSLTTLDLNTNQFSGSIPTTLTQMTGLTFLSLQANSLTGPIPPSITQLTKLTDLLLQGNKLSGGIPDGIGNMNILRLNLASNALTGQVPTSVCQKSYNACDLSLNALTSPIKCTVCLV</sequence>
<evidence type="ECO:0000256" key="4">
    <source>
        <dbReference type="ARBA" id="ARBA00023136"/>
    </source>
</evidence>
<dbReference type="PANTHER" id="PTHR45974:SF266">
    <property type="entry name" value="LEUCINE-RICH REPEAT RECEPTOR PROTEIN KINASE HPCA1"/>
    <property type="match status" value="1"/>
</dbReference>